<dbReference type="SUPFAM" id="SSF46785">
    <property type="entry name" value="Winged helix' DNA-binding domain"/>
    <property type="match status" value="1"/>
</dbReference>
<dbReference type="GO" id="GO:0003677">
    <property type="term" value="F:DNA binding"/>
    <property type="evidence" value="ECO:0007669"/>
    <property type="project" value="UniProtKB-KW"/>
</dbReference>
<dbReference type="PANTHER" id="PTHR30579">
    <property type="entry name" value="TRANSCRIPTIONAL REGULATOR"/>
    <property type="match status" value="1"/>
</dbReference>
<dbReference type="PRINTS" id="PR00039">
    <property type="entry name" value="HTHLYSR"/>
</dbReference>
<dbReference type="AlphaFoldDB" id="I3UEC8"/>
<evidence type="ECO:0000256" key="2">
    <source>
        <dbReference type="ARBA" id="ARBA00023015"/>
    </source>
</evidence>
<dbReference type="Gene3D" id="3.40.190.10">
    <property type="entry name" value="Periplasmic binding protein-like II"/>
    <property type="match status" value="2"/>
</dbReference>
<dbReference type="InterPro" id="IPR005119">
    <property type="entry name" value="LysR_subst-bd"/>
</dbReference>
<evidence type="ECO:0000313" key="7">
    <source>
        <dbReference type="Proteomes" id="UP000005267"/>
    </source>
</evidence>
<dbReference type="EMBL" id="CP003555">
    <property type="protein sequence ID" value="AFK63366.1"/>
    <property type="molecule type" value="Genomic_DNA"/>
</dbReference>
<keyword evidence="3" id="KW-0238">DNA-binding</keyword>
<evidence type="ECO:0000256" key="4">
    <source>
        <dbReference type="ARBA" id="ARBA00023163"/>
    </source>
</evidence>
<feature type="domain" description="HTH lysR-type" evidence="5">
    <location>
        <begin position="2"/>
        <end position="59"/>
    </location>
</feature>
<sequence length="296" mass="31863">MLDPVLLRTFVAVIDEGGFGRAASRLNLTQSAISGHLRRLESQLGADLMQRTTRSMTLTADGKKLLVYARAILALGRDALVEVGRHKASGQIRLGIAEDFAQSTLLNRLNQFRLSHPSLDIEVTVGIPGTLLGQLQEGALDIVLGSHCESARIGRLMWQEPLLWACSPHIPWPPSSSKALPLAFFPEPCPYRQVALAELARVGMASKIAMVCSSFESMRCAVRSGFAIAPMTQSQMTPDLAVADESMGLPPLPAVRFSLFTADAAQSPLLETLVESIGDIRPVSASQSDAHVIAIE</sequence>
<dbReference type="Pfam" id="PF00126">
    <property type="entry name" value="HTH_1"/>
    <property type="match status" value="1"/>
</dbReference>
<dbReference type="InterPro" id="IPR050176">
    <property type="entry name" value="LTTR"/>
</dbReference>
<keyword evidence="2" id="KW-0805">Transcription regulation</keyword>
<dbReference type="SUPFAM" id="SSF53850">
    <property type="entry name" value="Periplasmic binding protein-like II"/>
    <property type="match status" value="1"/>
</dbReference>
<dbReference type="PANTHER" id="PTHR30579:SF7">
    <property type="entry name" value="HTH-TYPE TRANSCRIPTIONAL REGULATOR LRHA-RELATED"/>
    <property type="match status" value="1"/>
</dbReference>
<dbReference type="Gene3D" id="1.10.10.10">
    <property type="entry name" value="Winged helix-like DNA-binding domain superfamily/Winged helix DNA-binding domain"/>
    <property type="match status" value="1"/>
</dbReference>
<evidence type="ECO:0000256" key="1">
    <source>
        <dbReference type="ARBA" id="ARBA00009437"/>
    </source>
</evidence>
<gene>
    <name evidence="6" type="ordered locus">TKWG_17295</name>
</gene>
<dbReference type="KEGG" id="aka:TKWG_17295"/>
<dbReference type="InterPro" id="IPR036390">
    <property type="entry name" value="WH_DNA-bd_sf"/>
</dbReference>
<reference evidence="6 7" key="1">
    <citation type="journal article" date="2011" name="J. Bacteriol.">
        <title>Whole-genome shotgun sequencing of the sulfur-oxidizing chemoautotroph Tetrathiobacter kashmirensis.</title>
        <authorList>
            <person name="Ghosh W."/>
            <person name="George A."/>
            <person name="Agarwal A."/>
            <person name="Raj P."/>
            <person name="Alam M."/>
            <person name="Pyne P."/>
            <person name="Das Gupta S.K."/>
        </authorList>
    </citation>
    <scope>NUCLEOTIDE SEQUENCE [LARGE SCALE GENOMIC DNA]</scope>
    <source>
        <strain evidence="6 7">WT001</strain>
    </source>
</reference>
<organism evidence="6 7">
    <name type="scientific">Advenella kashmirensis (strain DSM 17095 / LMG 22695 / WT001)</name>
    <name type="common">Tetrathiobacter kashmirensis</name>
    <dbReference type="NCBI Taxonomy" id="1036672"/>
    <lineage>
        <taxon>Bacteria</taxon>
        <taxon>Pseudomonadati</taxon>
        <taxon>Pseudomonadota</taxon>
        <taxon>Betaproteobacteria</taxon>
        <taxon>Burkholderiales</taxon>
        <taxon>Alcaligenaceae</taxon>
    </lineage>
</organism>
<dbReference type="InterPro" id="IPR000847">
    <property type="entry name" value="LysR_HTH_N"/>
</dbReference>
<evidence type="ECO:0000256" key="3">
    <source>
        <dbReference type="ARBA" id="ARBA00023125"/>
    </source>
</evidence>
<keyword evidence="7" id="KW-1185">Reference proteome</keyword>
<dbReference type="FunFam" id="1.10.10.10:FF:000001">
    <property type="entry name" value="LysR family transcriptional regulator"/>
    <property type="match status" value="1"/>
</dbReference>
<name>I3UEC8_ADVKW</name>
<proteinExistence type="inferred from homology"/>
<dbReference type="Pfam" id="PF03466">
    <property type="entry name" value="LysR_substrate"/>
    <property type="match status" value="1"/>
</dbReference>
<dbReference type="HOGENOM" id="CLU_039613_1_1_4"/>
<dbReference type="OrthoDB" id="9789529at2"/>
<dbReference type="PROSITE" id="PS50931">
    <property type="entry name" value="HTH_LYSR"/>
    <property type="match status" value="1"/>
</dbReference>
<reference evidence="7" key="2">
    <citation type="journal article" date="2013" name="PLoS ONE">
        <title>Genome implosion elicits host-confinement in Alcaligenaceae: evidence from the comparative genomics of Tetrathiobacter kashmirensis, a pathogen in the making.</title>
        <authorList>
            <person name="Ghosh W."/>
            <person name="Alam M."/>
            <person name="Roy C."/>
            <person name="Pyne P."/>
            <person name="George A."/>
            <person name="Chakraborty R."/>
            <person name="Majumder S."/>
            <person name="Agarwal A."/>
            <person name="Chakraborty S."/>
            <person name="Majumdar S."/>
            <person name="Gupta S.K."/>
        </authorList>
    </citation>
    <scope>NUCLEOTIDE SEQUENCE [LARGE SCALE GENOMIC DNA]</scope>
    <source>
        <strain evidence="7">WT001</strain>
    </source>
</reference>
<dbReference type="GO" id="GO:0003700">
    <property type="term" value="F:DNA-binding transcription factor activity"/>
    <property type="evidence" value="ECO:0007669"/>
    <property type="project" value="InterPro"/>
</dbReference>
<keyword evidence="4" id="KW-0804">Transcription</keyword>
<protein>
    <submittedName>
        <fullName evidence="6">LysR family transcriptional regulator</fullName>
    </submittedName>
</protein>
<evidence type="ECO:0000313" key="6">
    <source>
        <dbReference type="EMBL" id="AFK63366.1"/>
    </source>
</evidence>
<dbReference type="Proteomes" id="UP000005267">
    <property type="component" value="Chromosome"/>
</dbReference>
<evidence type="ECO:0000259" key="5">
    <source>
        <dbReference type="PROSITE" id="PS50931"/>
    </source>
</evidence>
<comment type="similarity">
    <text evidence="1">Belongs to the LysR transcriptional regulatory family.</text>
</comment>
<dbReference type="InterPro" id="IPR036388">
    <property type="entry name" value="WH-like_DNA-bd_sf"/>
</dbReference>
<dbReference type="STRING" id="1036672.TKWG_17295"/>
<dbReference type="RefSeq" id="WP_014751457.1">
    <property type="nucleotide sequence ID" value="NC_017964.1"/>
</dbReference>
<accession>I3UEC8</accession>